<dbReference type="Gene3D" id="3.40.50.10190">
    <property type="entry name" value="BRCT domain"/>
    <property type="match status" value="1"/>
</dbReference>
<comment type="subcellular location">
    <subcellularLocation>
        <location evidence="1">Nucleus</location>
    </subcellularLocation>
</comment>
<dbReference type="GO" id="GO:0042393">
    <property type="term" value="F:histone binding"/>
    <property type="evidence" value="ECO:0007669"/>
    <property type="project" value="TreeGrafter"/>
</dbReference>
<evidence type="ECO:0000256" key="4">
    <source>
        <dbReference type="SAM" id="MobiDB-lite"/>
    </source>
</evidence>
<dbReference type="InParanoid" id="A0A2J6TBQ7"/>
<accession>A0A2J6TBQ7</accession>
<protein>
    <recommendedName>
        <fullName evidence="5">BRCT domain-containing protein</fullName>
    </recommendedName>
</protein>
<dbReference type="InterPro" id="IPR047249">
    <property type="entry name" value="BRCT_p53bp1-like_rpt1"/>
</dbReference>
<name>A0A2J6TBQ7_9HELO</name>
<feature type="compositionally biased region" description="Polar residues" evidence="4">
    <location>
        <begin position="498"/>
        <end position="507"/>
    </location>
</feature>
<feature type="region of interest" description="Disordered" evidence="4">
    <location>
        <begin position="1228"/>
        <end position="1256"/>
    </location>
</feature>
<dbReference type="InterPro" id="IPR036420">
    <property type="entry name" value="BRCT_dom_sf"/>
</dbReference>
<dbReference type="CDD" id="cd17745">
    <property type="entry name" value="BRCT_p53bp1_rpt1"/>
    <property type="match status" value="1"/>
</dbReference>
<evidence type="ECO:0000259" key="5">
    <source>
        <dbReference type="PROSITE" id="PS50172"/>
    </source>
</evidence>
<dbReference type="EMBL" id="KZ613790">
    <property type="protein sequence ID" value="PMD60467.1"/>
    <property type="molecule type" value="Genomic_DNA"/>
</dbReference>
<evidence type="ECO:0000256" key="1">
    <source>
        <dbReference type="ARBA" id="ARBA00004123"/>
    </source>
</evidence>
<dbReference type="InterPro" id="IPR047252">
    <property type="entry name" value="TP53BP1-like"/>
</dbReference>
<feature type="domain" description="BRCT" evidence="5">
    <location>
        <begin position="1010"/>
        <end position="1124"/>
    </location>
</feature>
<feature type="region of interest" description="Disordered" evidence="4">
    <location>
        <begin position="169"/>
        <end position="699"/>
    </location>
</feature>
<feature type="compositionally biased region" description="Low complexity" evidence="4">
    <location>
        <begin position="866"/>
        <end position="878"/>
    </location>
</feature>
<feature type="compositionally biased region" description="Low complexity" evidence="4">
    <location>
        <begin position="311"/>
        <end position="329"/>
    </location>
</feature>
<keyword evidence="3" id="KW-0539">Nucleus</keyword>
<sequence length="1280" mass="137626">MFHSIVAAEKAAIAGEGHEEFDTQQCRDLQAAFLSSSPTDAPDRVFPFSNKVNSSPPPPRANDKDEVEVDRAVEKPQQDNGGISKPAEPSAVSIEPTVPTSLLAPPGDDAASDTQSIVKKIIIKRNSDGFLRAFDGEGNEVPGSKFSEQLERQKQATTQAMELDDLTQRSAMSLTQENPPSAYDQFDIQNNIRDEYPSTATPDDGDAREPPRTQTAGSLHSRQHASTRTESTAHTYQENDSRYIHLDFEPSSIVDADAEDEDGVSQHPSFAAPRVGQPQSYEPQTPAPPMNPFNRKGSVLKPSQMFGATQPSSVGRRVSPTSSRPSPDVYNDFSSPPKRARLQSSPSATRNGAGDDTSPLQSSVRNILARCNSVLTEAPSATKPRTSGVQSFDAGPWIQRSGTINEPRPYLSMQESQEMRNGLSASDTDSDSDSSIDARPRKRLERERRIRQELSTIGRMPTSSRPSSASAVEVPSTGQRQSWIDQFEGTAKARRNTQDGAHSSLTGSAAIEVPSTGRRRSVQEEYIAQCEGIDARDTQQATQDTQEEGVKDTPPDDVVADSQAVPGQEEDPVEEQPSSKNARGAPEDDQSSRSAIGSQEQPTHQDPTVANLPPPNRSPIDQQVEGHTEQEAPTASITAASAPEPSLPLQEMSRNQNNLRTPMAIKNQPFSDGLDTVPETSPPERTLLEQRSPPEARLRPMGEIASISFGGDGVDDLGNIPGFTQDADFENAMRIRSSPQPPPRVPPRNAPSAQVSEAIVILKDVAAIGIANASLDPSPAKHHLQAPPLDEVTGSAALSEQPEEVVATEQQIRHNNNHQPDHDGEKGEVTQDLHDATGDDLPAPSAKRTGLRTKGELKGPSRALRRSGSTSRSTTPSSKQLKKAKAIGSRSTKTAPVSTPVAEASAPLPAEKNVNPEFTNPPSAPSAPSAPAPSSTRASKRKSAVADKEGTPASLPKRTSKRKSGPTILDDSVAPTRSSKRQSIARDAKEDSEDPLVLPIPAATVARMSPSGSLFANMAFAVSYQKRDQEKDEVTKAIRDNGGRILEEGFDALFETSKLKGPDAGLMLSAVNKPLGFSALIADEHSRKTKYMQALALGLPCISGQWVLACVSKGAILDWSPYLLCAGQSSFLGNVMKSRVLPRYPAAEANLELTLDARDKLLEGKSVLMVTSRGKADKRKPYIFLTRALGPSRVEQVGDLSEARTKLGSETWDLLYTDSPKETAAATVFGSANSSGGSKKRKRGPTATKDSTPSPKRIRVIDDETMIQSLILGQIMEAQN</sequence>
<dbReference type="InterPro" id="IPR001357">
    <property type="entry name" value="BRCT_dom"/>
</dbReference>
<feature type="compositionally biased region" description="Basic and acidic residues" evidence="4">
    <location>
        <begin position="436"/>
        <end position="452"/>
    </location>
</feature>
<dbReference type="GO" id="GO:0000077">
    <property type="term" value="P:DNA damage checkpoint signaling"/>
    <property type="evidence" value="ECO:0007669"/>
    <property type="project" value="TreeGrafter"/>
</dbReference>
<dbReference type="SUPFAM" id="SSF52113">
    <property type="entry name" value="BRCT domain"/>
    <property type="match status" value="1"/>
</dbReference>
<reference evidence="6 7" key="1">
    <citation type="submission" date="2016-04" db="EMBL/GenBank/DDBJ databases">
        <title>A degradative enzymes factory behind the ericoid mycorrhizal symbiosis.</title>
        <authorList>
            <consortium name="DOE Joint Genome Institute"/>
            <person name="Martino E."/>
            <person name="Morin E."/>
            <person name="Grelet G."/>
            <person name="Kuo A."/>
            <person name="Kohler A."/>
            <person name="Daghino S."/>
            <person name="Barry K."/>
            <person name="Choi C."/>
            <person name="Cichocki N."/>
            <person name="Clum A."/>
            <person name="Copeland A."/>
            <person name="Hainaut M."/>
            <person name="Haridas S."/>
            <person name="Labutti K."/>
            <person name="Lindquist E."/>
            <person name="Lipzen A."/>
            <person name="Khouja H.-R."/>
            <person name="Murat C."/>
            <person name="Ohm R."/>
            <person name="Olson A."/>
            <person name="Spatafora J."/>
            <person name="Veneault-Fourrey C."/>
            <person name="Henrissat B."/>
            <person name="Grigoriev I."/>
            <person name="Martin F."/>
            <person name="Perotto S."/>
        </authorList>
    </citation>
    <scope>NUCLEOTIDE SEQUENCE [LARGE SCALE GENOMIC DNA]</scope>
    <source>
        <strain evidence="6 7">E</strain>
    </source>
</reference>
<evidence type="ECO:0000256" key="3">
    <source>
        <dbReference type="ARBA" id="ARBA00023242"/>
    </source>
</evidence>
<feature type="compositionally biased region" description="Basic and acidic residues" evidence="4">
    <location>
        <begin position="61"/>
        <end position="77"/>
    </location>
</feature>
<dbReference type="SMART" id="SM00292">
    <property type="entry name" value="BRCT"/>
    <property type="match status" value="1"/>
</dbReference>
<feature type="compositionally biased region" description="Polar residues" evidence="4">
    <location>
        <begin position="461"/>
        <end position="484"/>
    </location>
</feature>
<dbReference type="PANTHER" id="PTHR15321:SF3">
    <property type="entry name" value="TP53-BINDING PROTEIN 1"/>
    <property type="match status" value="1"/>
</dbReference>
<feature type="compositionally biased region" description="Basic and acidic residues" evidence="4">
    <location>
        <begin position="686"/>
        <end position="699"/>
    </location>
</feature>
<dbReference type="PROSITE" id="PS50172">
    <property type="entry name" value="BRCT"/>
    <property type="match status" value="1"/>
</dbReference>
<dbReference type="GO" id="GO:0005634">
    <property type="term" value="C:nucleus"/>
    <property type="evidence" value="ECO:0007669"/>
    <property type="project" value="UniProtKB-SubCell"/>
</dbReference>
<gene>
    <name evidence="6" type="ORF">K444DRAFT_612618</name>
</gene>
<proteinExistence type="predicted"/>
<feature type="compositionally biased region" description="Polar residues" evidence="4">
    <location>
        <begin position="169"/>
        <end position="179"/>
    </location>
</feature>
<organism evidence="6 7">
    <name type="scientific">Hyaloscypha bicolor E</name>
    <dbReference type="NCBI Taxonomy" id="1095630"/>
    <lineage>
        <taxon>Eukaryota</taxon>
        <taxon>Fungi</taxon>
        <taxon>Dikarya</taxon>
        <taxon>Ascomycota</taxon>
        <taxon>Pezizomycotina</taxon>
        <taxon>Leotiomycetes</taxon>
        <taxon>Helotiales</taxon>
        <taxon>Hyaloscyphaceae</taxon>
        <taxon>Hyaloscypha</taxon>
        <taxon>Hyaloscypha bicolor</taxon>
    </lineage>
</organism>
<dbReference type="OrthoDB" id="129353at2759"/>
<feature type="compositionally biased region" description="Polar residues" evidence="4">
    <location>
        <begin position="212"/>
        <end position="236"/>
    </location>
</feature>
<feature type="region of interest" description="Disordered" evidence="4">
    <location>
        <begin position="32"/>
        <end position="113"/>
    </location>
</feature>
<dbReference type="Proteomes" id="UP000235371">
    <property type="component" value="Unassembled WGS sequence"/>
</dbReference>
<feature type="compositionally biased region" description="Basic and acidic residues" evidence="4">
    <location>
        <begin position="237"/>
        <end position="248"/>
    </location>
</feature>
<dbReference type="AlphaFoldDB" id="A0A2J6TBQ7"/>
<keyword evidence="2" id="KW-0227">DNA damage</keyword>
<evidence type="ECO:0000313" key="7">
    <source>
        <dbReference type="Proteomes" id="UP000235371"/>
    </source>
</evidence>
<dbReference type="Pfam" id="PF00533">
    <property type="entry name" value="BRCT"/>
    <property type="match status" value="1"/>
</dbReference>
<feature type="compositionally biased region" description="Polar residues" evidence="4">
    <location>
        <begin position="808"/>
        <end position="818"/>
    </location>
</feature>
<dbReference type="GO" id="GO:0045944">
    <property type="term" value="P:positive regulation of transcription by RNA polymerase II"/>
    <property type="evidence" value="ECO:0007669"/>
    <property type="project" value="TreeGrafter"/>
</dbReference>
<evidence type="ECO:0000313" key="6">
    <source>
        <dbReference type="EMBL" id="PMD60467.1"/>
    </source>
</evidence>
<dbReference type="PANTHER" id="PTHR15321">
    <property type="entry name" value="TUMOR SUPPRESSOR P53-BINDING PROTEIN 1"/>
    <property type="match status" value="1"/>
</dbReference>
<feature type="compositionally biased region" description="Pro residues" evidence="4">
    <location>
        <begin position="922"/>
        <end position="931"/>
    </location>
</feature>
<dbReference type="STRING" id="1095630.A0A2J6TBQ7"/>
<evidence type="ECO:0000256" key="2">
    <source>
        <dbReference type="ARBA" id="ARBA00022763"/>
    </source>
</evidence>
<feature type="region of interest" description="Disordered" evidence="4">
    <location>
        <begin position="134"/>
        <end position="156"/>
    </location>
</feature>
<feature type="region of interest" description="Disordered" evidence="4">
    <location>
        <begin position="775"/>
        <end position="995"/>
    </location>
</feature>
<feature type="compositionally biased region" description="Low complexity" evidence="4">
    <location>
        <begin position="631"/>
        <end position="644"/>
    </location>
</feature>
<feature type="compositionally biased region" description="Polar residues" evidence="4">
    <location>
        <begin position="592"/>
        <end position="608"/>
    </location>
</feature>
<dbReference type="RefSeq" id="XP_024737371.1">
    <property type="nucleotide sequence ID" value="XM_024880173.1"/>
</dbReference>
<dbReference type="GeneID" id="36588250"/>
<keyword evidence="7" id="KW-1185">Reference proteome</keyword>
<feature type="compositionally biased region" description="Basic and acidic residues" evidence="4">
    <location>
        <begin position="819"/>
        <end position="837"/>
    </location>
</feature>